<evidence type="ECO:0000259" key="1">
    <source>
        <dbReference type="Pfam" id="PF06985"/>
    </source>
</evidence>
<dbReference type="InterPro" id="IPR010730">
    <property type="entry name" value="HET"/>
</dbReference>
<dbReference type="InterPro" id="IPR052895">
    <property type="entry name" value="HetReg/Transcr_Mod"/>
</dbReference>
<feature type="domain" description="Heterokaryon incompatibility" evidence="1">
    <location>
        <begin position="49"/>
        <end position="195"/>
    </location>
</feature>
<accession>A0ABR2XCH0</accession>
<reference evidence="2 3" key="1">
    <citation type="submission" date="2024-02" db="EMBL/GenBank/DDBJ databases">
        <title>First draft genome assembly of two strains of Seiridium cardinale.</title>
        <authorList>
            <person name="Emiliani G."/>
            <person name="Scali E."/>
        </authorList>
    </citation>
    <scope>NUCLEOTIDE SEQUENCE [LARGE SCALE GENOMIC DNA]</scope>
    <source>
        <strain evidence="2 3">BM-138-000479</strain>
    </source>
</reference>
<evidence type="ECO:0000313" key="2">
    <source>
        <dbReference type="EMBL" id="KAK9771425.1"/>
    </source>
</evidence>
<dbReference type="EMBL" id="JARVKM010000075">
    <property type="protein sequence ID" value="KAK9771425.1"/>
    <property type="molecule type" value="Genomic_DNA"/>
</dbReference>
<dbReference type="Pfam" id="PF06985">
    <property type="entry name" value="HET"/>
    <property type="match status" value="1"/>
</dbReference>
<dbReference type="Proteomes" id="UP001465668">
    <property type="component" value="Unassembled WGS sequence"/>
</dbReference>
<dbReference type="PANTHER" id="PTHR24148">
    <property type="entry name" value="ANKYRIN REPEAT DOMAIN-CONTAINING PROTEIN 39 HOMOLOG-RELATED"/>
    <property type="match status" value="1"/>
</dbReference>
<proteinExistence type="predicted"/>
<organism evidence="2 3">
    <name type="scientific">Seiridium cardinale</name>
    <dbReference type="NCBI Taxonomy" id="138064"/>
    <lineage>
        <taxon>Eukaryota</taxon>
        <taxon>Fungi</taxon>
        <taxon>Dikarya</taxon>
        <taxon>Ascomycota</taxon>
        <taxon>Pezizomycotina</taxon>
        <taxon>Sordariomycetes</taxon>
        <taxon>Xylariomycetidae</taxon>
        <taxon>Amphisphaeriales</taxon>
        <taxon>Sporocadaceae</taxon>
        <taxon>Seiridium</taxon>
    </lineage>
</organism>
<name>A0ABR2XCH0_9PEZI</name>
<dbReference type="PANTHER" id="PTHR24148:SF79">
    <property type="entry name" value="HETEROKARYON INCOMPATIBILITY DOMAIN-CONTAINING PROTEIN"/>
    <property type="match status" value="1"/>
</dbReference>
<gene>
    <name evidence="2" type="ORF">SCAR479_11904</name>
</gene>
<sequence>MANTARYQHRPLRYDDSIRVLQILPSAVADAPVRVSLSSYRLSDPKLQFEALSYTWGNPSDKTPISVGGLSSSLLVPQSSVNAVKALRFQDKRRTMWINSICINQDDVRERSTQVQMMAHIFSRASCTIIYLGEHTPSSRLVFEELSEAMAAPPRLEHHDPIKKINRPLPSSAVIKGLDELICRPWFRRVWVLQEVYTSKNMSVFCGHDLGGWDILLQLFFGYNQKLITEMYLPMVCYLSHHRSRHGERNTWGNLWECLMKSRELLASDARDKVFSMKALLGINQDELDFHYQLQQVD</sequence>
<comment type="caution">
    <text evidence="2">The sequence shown here is derived from an EMBL/GenBank/DDBJ whole genome shotgun (WGS) entry which is preliminary data.</text>
</comment>
<keyword evidence="3" id="KW-1185">Reference proteome</keyword>
<evidence type="ECO:0000313" key="3">
    <source>
        <dbReference type="Proteomes" id="UP001465668"/>
    </source>
</evidence>
<protein>
    <submittedName>
        <fullName evidence="2">Heterokaryon incompatibility domain-containing protein</fullName>
    </submittedName>
</protein>